<comment type="caution">
    <text evidence="2">The sequence shown here is derived from an EMBL/GenBank/DDBJ whole genome shotgun (WGS) entry which is preliminary data.</text>
</comment>
<dbReference type="InterPro" id="IPR027396">
    <property type="entry name" value="DsrEFH-like"/>
</dbReference>
<dbReference type="Pfam" id="PF02635">
    <property type="entry name" value="DsrE"/>
    <property type="match status" value="1"/>
</dbReference>
<name>A0A2U2BWH4_9PROT</name>
<evidence type="ECO:0000256" key="1">
    <source>
        <dbReference type="SAM" id="SignalP"/>
    </source>
</evidence>
<dbReference type="Proteomes" id="UP000245168">
    <property type="component" value="Unassembled WGS sequence"/>
</dbReference>
<evidence type="ECO:0000313" key="3">
    <source>
        <dbReference type="Proteomes" id="UP000245168"/>
    </source>
</evidence>
<dbReference type="SUPFAM" id="SSF75169">
    <property type="entry name" value="DsrEFH-like"/>
    <property type="match status" value="1"/>
</dbReference>
<dbReference type="PANTHER" id="PTHR37691">
    <property type="entry name" value="BLR3518 PROTEIN"/>
    <property type="match status" value="1"/>
</dbReference>
<dbReference type="OrthoDB" id="7206705at2"/>
<organism evidence="2 3">
    <name type="scientific">Marinicauda salina</name>
    <dbReference type="NCBI Taxonomy" id="2135793"/>
    <lineage>
        <taxon>Bacteria</taxon>
        <taxon>Pseudomonadati</taxon>
        <taxon>Pseudomonadota</taxon>
        <taxon>Alphaproteobacteria</taxon>
        <taxon>Maricaulales</taxon>
        <taxon>Maricaulaceae</taxon>
        <taxon>Marinicauda</taxon>
    </lineage>
</organism>
<dbReference type="PANTHER" id="PTHR37691:SF1">
    <property type="entry name" value="BLR3518 PROTEIN"/>
    <property type="match status" value="1"/>
</dbReference>
<gene>
    <name evidence="2" type="ORF">DDZ18_01735</name>
</gene>
<dbReference type="EMBL" id="QEXV01000001">
    <property type="protein sequence ID" value="PWE18352.1"/>
    <property type="molecule type" value="Genomic_DNA"/>
</dbReference>
<protein>
    <submittedName>
        <fullName evidence="2">Uncharacterized protein</fullName>
    </submittedName>
</protein>
<feature type="chain" id="PRO_5015756646" evidence="1">
    <location>
        <begin position="22"/>
        <end position="184"/>
    </location>
</feature>
<reference evidence="3" key="1">
    <citation type="submission" date="2018-05" db="EMBL/GenBank/DDBJ databases">
        <authorList>
            <person name="Liu B.-T."/>
        </authorList>
    </citation>
    <scope>NUCLEOTIDE SEQUENCE [LARGE SCALE GENOMIC DNA]</scope>
    <source>
        <strain evidence="3">WD6-1</strain>
    </source>
</reference>
<dbReference type="RefSeq" id="WP_109251627.1">
    <property type="nucleotide sequence ID" value="NZ_QEXV01000001.1"/>
</dbReference>
<dbReference type="Gene3D" id="3.40.1260.10">
    <property type="entry name" value="DsrEFH-like"/>
    <property type="match status" value="1"/>
</dbReference>
<proteinExistence type="predicted"/>
<evidence type="ECO:0000313" key="2">
    <source>
        <dbReference type="EMBL" id="PWE18352.1"/>
    </source>
</evidence>
<sequence length="184" mass="18985">MLVRFAAAAALGLAAPGAASAQTPDFTAFAPGPVFPEFSRIAPVETDVALPEDAAFKVSYDVNTPAEPGGMNRTLVAAARFIDMHVNAGVPVENIDLAVVVHGRAVFDVASPELYAETHDGADHANAALVAALIEEAVTIQVCGQSAVVYGVDNADLLPGVEMALSAMTAHALLQQDGYTLNPF</sequence>
<dbReference type="AlphaFoldDB" id="A0A2U2BWH4"/>
<accession>A0A2U2BWH4</accession>
<keyword evidence="1" id="KW-0732">Signal</keyword>
<dbReference type="InterPro" id="IPR003787">
    <property type="entry name" value="Sulphur_relay_DsrE/F-like"/>
</dbReference>
<keyword evidence="3" id="KW-1185">Reference proteome</keyword>
<feature type="signal peptide" evidence="1">
    <location>
        <begin position="1"/>
        <end position="21"/>
    </location>
</feature>